<dbReference type="RefSeq" id="WP_181874726.1">
    <property type="nucleotide sequence ID" value="NZ_QEIN01000375.1"/>
</dbReference>
<dbReference type="EMBL" id="QEIN01000375">
    <property type="protein sequence ID" value="RCV48705.1"/>
    <property type="molecule type" value="Genomic_DNA"/>
</dbReference>
<sequence length="67" mass="7197">STTESGSFTAAGLPRRSSRATTIPALPEVDDNVEQTDDGDQGETKAERIRTDLEGFLEGQRAATKDE</sequence>
<protein>
    <submittedName>
        <fullName evidence="2">Uncharacterized protein</fullName>
    </submittedName>
</protein>
<name>A0A368SY49_9ACTN</name>
<proteinExistence type="predicted"/>
<dbReference type="AlphaFoldDB" id="A0A368SY49"/>
<comment type="caution">
    <text evidence="2">The sequence shown here is derived from an EMBL/GenBank/DDBJ whole genome shotgun (WGS) entry which is preliminary data.</text>
</comment>
<reference evidence="2 3" key="1">
    <citation type="submission" date="2018-04" db="EMBL/GenBank/DDBJ databases">
        <title>Novel actinobacteria from marine sediment.</title>
        <authorList>
            <person name="Ng Z.Y."/>
            <person name="Tan G.Y.A."/>
        </authorList>
    </citation>
    <scope>NUCLEOTIDE SEQUENCE [LARGE SCALE GENOMIC DNA]</scope>
    <source>
        <strain evidence="2 3">TPS81</strain>
    </source>
</reference>
<feature type="region of interest" description="Disordered" evidence="1">
    <location>
        <begin position="1"/>
        <end position="46"/>
    </location>
</feature>
<organism evidence="2 3">
    <name type="scientific">Marinitenerispora sediminis</name>
    <dbReference type="NCBI Taxonomy" id="1931232"/>
    <lineage>
        <taxon>Bacteria</taxon>
        <taxon>Bacillati</taxon>
        <taxon>Actinomycetota</taxon>
        <taxon>Actinomycetes</taxon>
        <taxon>Streptosporangiales</taxon>
        <taxon>Nocardiopsidaceae</taxon>
        <taxon>Marinitenerispora</taxon>
    </lineage>
</organism>
<gene>
    <name evidence="2" type="ORF">DEF24_26060</name>
</gene>
<keyword evidence="3" id="KW-1185">Reference proteome</keyword>
<dbReference type="Proteomes" id="UP000253318">
    <property type="component" value="Unassembled WGS sequence"/>
</dbReference>
<evidence type="ECO:0000256" key="1">
    <source>
        <dbReference type="SAM" id="MobiDB-lite"/>
    </source>
</evidence>
<feature type="compositionally biased region" description="Acidic residues" evidence="1">
    <location>
        <begin position="28"/>
        <end position="41"/>
    </location>
</feature>
<accession>A0A368SY49</accession>
<evidence type="ECO:0000313" key="2">
    <source>
        <dbReference type="EMBL" id="RCV48705.1"/>
    </source>
</evidence>
<evidence type="ECO:0000313" key="3">
    <source>
        <dbReference type="Proteomes" id="UP000253318"/>
    </source>
</evidence>
<feature type="non-terminal residue" evidence="2">
    <location>
        <position position="1"/>
    </location>
</feature>